<accession>A0A0X3P011</accession>
<sequence>MLLWESGKKCKSTPDSLIIWNALCTKNKFRWRQFSVLFKNQEKYVSTIGMFAGFSNWNVERTVRYSKPNNLRKRQKCSERWILDFNEQKCAVFHLRLINYLGVDSMKTNYLTSTQIPIEPSQKDLGVWIQNNPKPPLLCVKAANNVMGVLHASKRVLVAFDKNLR</sequence>
<dbReference type="AlphaFoldDB" id="A0A0X3P011"/>
<organism evidence="1">
    <name type="scientific">Schistocephalus solidus</name>
    <name type="common">Tapeworm</name>
    <dbReference type="NCBI Taxonomy" id="70667"/>
    <lineage>
        <taxon>Eukaryota</taxon>
        <taxon>Metazoa</taxon>
        <taxon>Spiralia</taxon>
        <taxon>Lophotrochozoa</taxon>
        <taxon>Platyhelminthes</taxon>
        <taxon>Cestoda</taxon>
        <taxon>Eucestoda</taxon>
        <taxon>Diphyllobothriidea</taxon>
        <taxon>Diphyllobothriidae</taxon>
        <taxon>Schistocephalus</taxon>
    </lineage>
</organism>
<evidence type="ECO:0000313" key="1">
    <source>
        <dbReference type="EMBL" id="JAP41312.1"/>
    </source>
</evidence>
<dbReference type="EMBL" id="GEEE01021913">
    <property type="protein sequence ID" value="JAP41312.1"/>
    <property type="molecule type" value="Transcribed_RNA"/>
</dbReference>
<reference evidence="1" key="1">
    <citation type="submission" date="2016-01" db="EMBL/GenBank/DDBJ databases">
        <title>Reference transcriptome for the parasite Schistocephalus solidus: insights into the molecular evolution of parasitism.</title>
        <authorList>
            <person name="Hebert F.O."/>
            <person name="Grambauer S."/>
            <person name="Barber I."/>
            <person name="Landry C.R."/>
            <person name="Aubin-Horth N."/>
        </authorList>
    </citation>
    <scope>NUCLEOTIDE SEQUENCE</scope>
</reference>
<protein>
    <submittedName>
        <fullName evidence="1">Uncharacterized protein</fullName>
    </submittedName>
</protein>
<name>A0A0X3P011_SCHSO</name>
<gene>
    <name evidence="1" type="ORF">TR128143</name>
</gene>
<proteinExistence type="predicted"/>